<evidence type="ECO:0000313" key="2">
    <source>
        <dbReference type="EMBL" id="HIZ15699.1"/>
    </source>
</evidence>
<dbReference type="AlphaFoldDB" id="A0A9D2DEZ5"/>
<name>A0A9D2DEZ5_9BACT</name>
<dbReference type="Proteomes" id="UP000824014">
    <property type="component" value="Unassembled WGS sequence"/>
</dbReference>
<sequence length="554" mass="61152">MASRFLLRYRRLPRALRWGLTSAVIIALVAGIWFTIQYQIERRITRMLENTPVLLAEGVTCRTDIGKVRISLSRMGVSLYDLRVTAPARRRTADGPSSILKVSIPRITLSGVRISRAADTGHRQFHARRLTIDRPDVLFEGHPAPRTHDTLKSPHVAFPLSIDHVALNDASVRIGFWRDNQRNTLTAEGLTFVFDNFAARDTLAIPLTPPDLTQLPSPSLLPQGSGVSVRADALAYTFKNGALRMEADTLALDTRQGTFSVHRVAQIPQYGKEQYTLRVSDRSDWITWEVLRVACDSLQIPSFADGDDLLRIGTVAIDSLRIDGFKDRNQKQSDNIRPTLYEALQQLPAGIAISSIGIGDVDIRYEEISRGTTVPAVITLSSLKTTIDGLTNRPADPDYTYDLTADGLLFGTTPMHAVLTLPAAPGNEQFSLAASMAPLHAPDVSPVTEPLANIKITSGELHSAGVFLAGNSQQATSTVNMIYSDLQIAILKKRDPMQERELLTNLANGVVLRRSNPENGRLRTGEGTCRRDEHKSFWNYIWKTAFSGVVDLAL</sequence>
<organism evidence="2 3">
    <name type="scientific">Candidatus Tidjanibacter faecipullorum</name>
    <dbReference type="NCBI Taxonomy" id="2838766"/>
    <lineage>
        <taxon>Bacteria</taxon>
        <taxon>Pseudomonadati</taxon>
        <taxon>Bacteroidota</taxon>
        <taxon>Bacteroidia</taxon>
        <taxon>Bacteroidales</taxon>
        <taxon>Rikenellaceae</taxon>
        <taxon>Tidjanibacter</taxon>
    </lineage>
</organism>
<evidence type="ECO:0000256" key="1">
    <source>
        <dbReference type="SAM" id="Phobius"/>
    </source>
</evidence>
<comment type="caution">
    <text evidence="2">The sequence shown here is derived from an EMBL/GenBank/DDBJ whole genome shotgun (WGS) entry which is preliminary data.</text>
</comment>
<evidence type="ECO:0000313" key="3">
    <source>
        <dbReference type="Proteomes" id="UP000824014"/>
    </source>
</evidence>
<reference evidence="2" key="2">
    <citation type="submission" date="2021-04" db="EMBL/GenBank/DDBJ databases">
        <authorList>
            <person name="Gilroy R."/>
        </authorList>
    </citation>
    <scope>NUCLEOTIDE SEQUENCE</scope>
    <source>
        <strain evidence="2">ChiHjej11B10-19426</strain>
    </source>
</reference>
<keyword evidence="1" id="KW-0472">Membrane</keyword>
<keyword evidence="1" id="KW-0812">Transmembrane</keyword>
<protein>
    <submittedName>
        <fullName evidence="2">DUF748 domain-containing protein</fullName>
    </submittedName>
</protein>
<proteinExistence type="predicted"/>
<gene>
    <name evidence="2" type="ORF">H9816_07310</name>
</gene>
<feature type="transmembrane region" description="Helical" evidence="1">
    <location>
        <begin position="15"/>
        <end position="36"/>
    </location>
</feature>
<dbReference type="EMBL" id="DXCC01000027">
    <property type="protein sequence ID" value="HIZ15699.1"/>
    <property type="molecule type" value="Genomic_DNA"/>
</dbReference>
<reference evidence="2" key="1">
    <citation type="journal article" date="2021" name="PeerJ">
        <title>Extensive microbial diversity within the chicken gut microbiome revealed by metagenomics and culture.</title>
        <authorList>
            <person name="Gilroy R."/>
            <person name="Ravi A."/>
            <person name="Getino M."/>
            <person name="Pursley I."/>
            <person name="Horton D.L."/>
            <person name="Alikhan N.F."/>
            <person name="Baker D."/>
            <person name="Gharbi K."/>
            <person name="Hall N."/>
            <person name="Watson M."/>
            <person name="Adriaenssens E.M."/>
            <person name="Foster-Nyarko E."/>
            <person name="Jarju S."/>
            <person name="Secka A."/>
            <person name="Antonio M."/>
            <person name="Oren A."/>
            <person name="Chaudhuri R.R."/>
            <person name="La Ragione R."/>
            <person name="Hildebrand F."/>
            <person name="Pallen M.J."/>
        </authorList>
    </citation>
    <scope>NUCLEOTIDE SEQUENCE</scope>
    <source>
        <strain evidence="2">ChiHjej11B10-19426</strain>
    </source>
</reference>
<accession>A0A9D2DEZ5</accession>
<keyword evidence="1" id="KW-1133">Transmembrane helix</keyword>